<reference evidence="9 10" key="1">
    <citation type="submission" date="2014-06" db="EMBL/GenBank/DDBJ databases">
        <title>Draft genome sequence of Paenibacillus sp. MSt1.</title>
        <authorList>
            <person name="Aw Y.K."/>
            <person name="Ong K.S."/>
            <person name="Gan H.M."/>
            <person name="Lee S.M."/>
        </authorList>
    </citation>
    <scope>NUCLEOTIDE SEQUENCE [LARGE SCALE GENOMIC DNA]</scope>
    <source>
        <strain evidence="9 10">MSt1</strain>
    </source>
</reference>
<dbReference type="Pfam" id="PF01497">
    <property type="entry name" value="Peripla_BP_2"/>
    <property type="match status" value="1"/>
</dbReference>
<dbReference type="CDD" id="cd01146">
    <property type="entry name" value="FhuD"/>
    <property type="match status" value="1"/>
</dbReference>
<evidence type="ECO:0000256" key="6">
    <source>
        <dbReference type="ARBA" id="ARBA00023288"/>
    </source>
</evidence>
<dbReference type="AlphaFoldDB" id="A0A081P5K2"/>
<gene>
    <name evidence="9" type="ORF">ET33_35900</name>
</gene>
<feature type="domain" description="Fe/B12 periplasmic-binding" evidence="8">
    <location>
        <begin position="75"/>
        <end position="336"/>
    </location>
</feature>
<dbReference type="FunFam" id="3.40.50.1980:FF:000003">
    <property type="entry name" value="Iron ABC transporter substrate-binding protein"/>
    <property type="match status" value="1"/>
</dbReference>
<evidence type="ECO:0000256" key="5">
    <source>
        <dbReference type="ARBA" id="ARBA00023139"/>
    </source>
</evidence>
<dbReference type="PROSITE" id="PS51257">
    <property type="entry name" value="PROKAR_LIPOPROTEIN"/>
    <property type="match status" value="1"/>
</dbReference>
<dbReference type="GO" id="GO:1901678">
    <property type="term" value="P:iron coordination entity transport"/>
    <property type="evidence" value="ECO:0007669"/>
    <property type="project" value="UniProtKB-ARBA"/>
</dbReference>
<keyword evidence="6" id="KW-0449">Lipoprotein</keyword>
<keyword evidence="5" id="KW-0564">Palmitate</keyword>
<accession>A0A081P5K2</accession>
<dbReference type="SUPFAM" id="SSF53807">
    <property type="entry name" value="Helical backbone' metal receptor"/>
    <property type="match status" value="1"/>
</dbReference>
<dbReference type="eggNOG" id="COG0614">
    <property type="taxonomic scope" value="Bacteria"/>
</dbReference>
<proteinExistence type="inferred from homology"/>
<dbReference type="PANTHER" id="PTHR30532:SF21">
    <property type="entry name" value="SIDEROPHORE-BINDING LIPOPROTEIN YFIY-RELATED"/>
    <property type="match status" value="1"/>
</dbReference>
<dbReference type="PANTHER" id="PTHR30532">
    <property type="entry name" value="IRON III DICITRATE-BINDING PERIPLASMIC PROTEIN"/>
    <property type="match status" value="1"/>
</dbReference>
<name>A0A081P5K2_9BACL</name>
<dbReference type="Gene3D" id="3.40.50.1980">
    <property type="entry name" value="Nitrogenase molybdenum iron protein domain"/>
    <property type="match status" value="2"/>
</dbReference>
<keyword evidence="10" id="KW-1185">Reference proteome</keyword>
<dbReference type="InterPro" id="IPR051313">
    <property type="entry name" value="Bact_iron-sidero_bind"/>
</dbReference>
<comment type="caution">
    <text evidence="9">The sequence shown here is derived from an EMBL/GenBank/DDBJ whole genome shotgun (WGS) entry which is preliminary data.</text>
</comment>
<evidence type="ECO:0000313" key="9">
    <source>
        <dbReference type="EMBL" id="KEQ25975.1"/>
    </source>
</evidence>
<keyword evidence="3" id="KW-0813">Transport</keyword>
<evidence type="ECO:0000259" key="8">
    <source>
        <dbReference type="PROSITE" id="PS50983"/>
    </source>
</evidence>
<evidence type="ECO:0000256" key="3">
    <source>
        <dbReference type="ARBA" id="ARBA00022448"/>
    </source>
</evidence>
<dbReference type="GO" id="GO:0005886">
    <property type="term" value="C:plasma membrane"/>
    <property type="evidence" value="ECO:0007669"/>
    <property type="project" value="UniProtKB-SubCell"/>
</dbReference>
<comment type="subcellular location">
    <subcellularLocation>
        <location evidence="1">Cell membrane</location>
        <topology evidence="1">Lipid-anchor</topology>
    </subcellularLocation>
</comment>
<dbReference type="InterPro" id="IPR002491">
    <property type="entry name" value="ABC_transptr_periplasmic_BD"/>
</dbReference>
<evidence type="ECO:0000256" key="2">
    <source>
        <dbReference type="ARBA" id="ARBA00008814"/>
    </source>
</evidence>
<protein>
    <submittedName>
        <fullName evidence="9">ABC transporter substrate-binding protein</fullName>
    </submittedName>
</protein>
<evidence type="ECO:0000256" key="4">
    <source>
        <dbReference type="ARBA" id="ARBA00022729"/>
    </source>
</evidence>
<dbReference type="Proteomes" id="UP000028123">
    <property type="component" value="Unassembled WGS sequence"/>
</dbReference>
<keyword evidence="4 7" id="KW-0732">Signal</keyword>
<dbReference type="GO" id="GO:0030288">
    <property type="term" value="C:outer membrane-bounded periplasmic space"/>
    <property type="evidence" value="ECO:0007669"/>
    <property type="project" value="TreeGrafter"/>
</dbReference>
<dbReference type="PROSITE" id="PS50983">
    <property type="entry name" value="FE_B12_PBP"/>
    <property type="match status" value="1"/>
</dbReference>
<evidence type="ECO:0000256" key="7">
    <source>
        <dbReference type="SAM" id="SignalP"/>
    </source>
</evidence>
<feature type="chain" id="PRO_5039648274" evidence="7">
    <location>
        <begin position="23"/>
        <end position="336"/>
    </location>
</feature>
<comment type="similarity">
    <text evidence="2">Belongs to the bacterial solute-binding protein 8 family.</text>
</comment>
<dbReference type="EMBL" id="JNVM01000008">
    <property type="protein sequence ID" value="KEQ25975.1"/>
    <property type="molecule type" value="Genomic_DNA"/>
</dbReference>
<evidence type="ECO:0000256" key="1">
    <source>
        <dbReference type="ARBA" id="ARBA00004193"/>
    </source>
</evidence>
<feature type="signal peptide" evidence="7">
    <location>
        <begin position="1"/>
        <end position="22"/>
    </location>
</feature>
<evidence type="ECO:0000313" key="10">
    <source>
        <dbReference type="Proteomes" id="UP000028123"/>
    </source>
</evidence>
<sequence>MLKQFGFRMSAFFLLFMMIVLAGCGTKAPETGGNAANGTDSKGAASSAAPAAKADEVRKIKHIMGETEIKGTPKRVVVLTNEGTDAVLALGIKPVGAIQSWEGEPWHDHIKAEMDGVAVLGYEDQPNLEAIAQLNPDIIIGNKVRHEKIYDQLTKIAPTVFSEELSGRWKINFTFYADALNRKAEGEKALMEFDQRVADAKTKLGPKLASKVSIVKFSFKGTQIYKKDTFSGVLLEQIGFARPASQDKPEFAEMISQEKMDLMDGDILFYWVSESKGKSEVSNKAKEWFDSPVFKNLNVAKNNKVFKVNETIWNTAGGIKAANLLLDDILKRFEVK</sequence>
<organism evidence="9 10">
    <name type="scientific">Paenibacillus tyrfis</name>
    <dbReference type="NCBI Taxonomy" id="1501230"/>
    <lineage>
        <taxon>Bacteria</taxon>
        <taxon>Bacillati</taxon>
        <taxon>Bacillota</taxon>
        <taxon>Bacilli</taxon>
        <taxon>Bacillales</taxon>
        <taxon>Paenibacillaceae</taxon>
        <taxon>Paenibacillus</taxon>
    </lineage>
</organism>